<sequence length="168" mass="19100">MKQVLPNNRLRMTIMKKVFLKKLQSLTAILVLNTVPVSFAQTGIGYDAEISSARIVSDERRSASKNSVTAKDSLKQLYFDNSLAYIQKHTEKAASYQHQVALALVEEAYQDDYDTLLDQYERELENAVATADSDTIETVKSKVESQLQDLKDMRRMKIAEFNQQFGIV</sequence>
<keyword evidence="2" id="KW-0732">Signal</keyword>
<feature type="signal peptide" evidence="2">
    <location>
        <begin position="1"/>
        <end position="40"/>
    </location>
</feature>
<evidence type="ECO:0000256" key="1">
    <source>
        <dbReference type="SAM" id="Coils"/>
    </source>
</evidence>
<keyword evidence="1" id="KW-0175">Coiled coil</keyword>
<gene>
    <name evidence="3" type="ordered locus">Mmwyl1_2296</name>
</gene>
<proteinExistence type="predicted"/>
<dbReference type="EMBL" id="CP000749">
    <property type="protein sequence ID" value="ABR71218.1"/>
    <property type="molecule type" value="Genomic_DNA"/>
</dbReference>
<name>A6VXN9_MARMS</name>
<feature type="coiled-coil region" evidence="1">
    <location>
        <begin position="110"/>
        <end position="156"/>
    </location>
</feature>
<reference evidence="3" key="1">
    <citation type="submission" date="2007-06" db="EMBL/GenBank/DDBJ databases">
        <title>Complete sequence of Marinomonas sp. MWYL1.</title>
        <authorList>
            <consortium name="US DOE Joint Genome Institute"/>
            <person name="Copeland A."/>
            <person name="Lucas S."/>
            <person name="Lapidus A."/>
            <person name="Barry K."/>
            <person name="Glavina del Rio T."/>
            <person name="Dalin E."/>
            <person name="Tice H."/>
            <person name="Pitluck S."/>
            <person name="Kiss H."/>
            <person name="Brettin T."/>
            <person name="Bruce D."/>
            <person name="Detter J.C."/>
            <person name="Han C."/>
            <person name="Schmutz J."/>
            <person name="Larimer F."/>
            <person name="Land M."/>
            <person name="Hauser L."/>
            <person name="Kyrpides N."/>
            <person name="Kim E."/>
            <person name="Johnston A.W.B."/>
            <person name="Todd J.D."/>
            <person name="Rogers R."/>
            <person name="Wexler M."/>
            <person name="Bond P.L."/>
            <person name="Li Y."/>
            <person name="Richardson P."/>
        </authorList>
    </citation>
    <scope>NUCLEOTIDE SEQUENCE [LARGE SCALE GENOMIC DNA]</scope>
    <source>
        <strain evidence="3">MWYL1</strain>
    </source>
</reference>
<dbReference type="KEGG" id="mmw:Mmwyl1_2296"/>
<organism evidence="3">
    <name type="scientific">Marinomonas sp. (strain MWYL1)</name>
    <dbReference type="NCBI Taxonomy" id="400668"/>
    <lineage>
        <taxon>Bacteria</taxon>
        <taxon>Pseudomonadati</taxon>
        <taxon>Pseudomonadota</taxon>
        <taxon>Gammaproteobacteria</taxon>
        <taxon>Oceanospirillales</taxon>
        <taxon>Oceanospirillaceae</taxon>
        <taxon>Marinomonas</taxon>
    </lineage>
</organism>
<dbReference type="AlphaFoldDB" id="A6VXN9"/>
<protein>
    <submittedName>
        <fullName evidence="3">Uncharacterized protein</fullName>
    </submittedName>
</protein>
<dbReference type="HOGENOM" id="CLU_1584516_0_0_6"/>
<feature type="chain" id="PRO_5002702108" evidence="2">
    <location>
        <begin position="41"/>
        <end position="168"/>
    </location>
</feature>
<evidence type="ECO:0000313" key="3">
    <source>
        <dbReference type="EMBL" id="ABR71218.1"/>
    </source>
</evidence>
<evidence type="ECO:0000256" key="2">
    <source>
        <dbReference type="SAM" id="SignalP"/>
    </source>
</evidence>
<accession>A6VXN9</accession>
<dbReference type="OrthoDB" id="6104954at2"/>